<keyword evidence="1" id="KW-0472">Membrane</keyword>
<name>A0A1C7LQ11_GRIFR</name>
<sequence>MAGTTFDHTIGSVFIGVLFSTIFYACTCAQCIYYARNYPNDRLFVKALVVFLWTLDTAILILDAISLYRYVVEWHANPLRFFPSRCMDRIRRAVLFHTQDLGPYPLTIAGFAIAIVSLAGGGVVVHVIVANKEDVLTALKAAEKPKIIQCVTTVLADLYIVVLLCLTLKGSSSGGFKRTNRLINKLIVYTVNRGTLNVCSITICSFLTYVAKINEMDLLWVIFWDLGGKAYVNSLLAVYELSIFDTSSVLKHLTA</sequence>
<feature type="transmembrane region" description="Helical" evidence="1">
    <location>
        <begin position="191"/>
        <end position="211"/>
    </location>
</feature>
<evidence type="ECO:0000256" key="1">
    <source>
        <dbReference type="SAM" id="Phobius"/>
    </source>
</evidence>
<feature type="transmembrane region" description="Helical" evidence="1">
    <location>
        <begin position="47"/>
        <end position="71"/>
    </location>
</feature>
<dbReference type="OMA" id="VVEWHAN"/>
<evidence type="ECO:0000259" key="2">
    <source>
        <dbReference type="Pfam" id="PF20152"/>
    </source>
</evidence>
<feature type="domain" description="DUF6534" evidence="2">
    <location>
        <begin position="154"/>
        <end position="238"/>
    </location>
</feature>
<organism evidence="3 4">
    <name type="scientific">Grifola frondosa</name>
    <name type="common">Maitake</name>
    <name type="synonym">Polyporus frondosus</name>
    <dbReference type="NCBI Taxonomy" id="5627"/>
    <lineage>
        <taxon>Eukaryota</taxon>
        <taxon>Fungi</taxon>
        <taxon>Dikarya</taxon>
        <taxon>Basidiomycota</taxon>
        <taxon>Agaricomycotina</taxon>
        <taxon>Agaricomycetes</taxon>
        <taxon>Polyporales</taxon>
        <taxon>Grifolaceae</taxon>
        <taxon>Grifola</taxon>
    </lineage>
</organism>
<dbReference type="EMBL" id="LUGG01000027">
    <property type="protein sequence ID" value="OBZ66895.1"/>
    <property type="molecule type" value="Genomic_DNA"/>
</dbReference>
<feature type="transmembrane region" description="Helical" evidence="1">
    <location>
        <begin position="104"/>
        <end position="129"/>
    </location>
</feature>
<dbReference type="AlphaFoldDB" id="A0A1C7LQ11"/>
<evidence type="ECO:0000313" key="4">
    <source>
        <dbReference type="Proteomes" id="UP000092993"/>
    </source>
</evidence>
<dbReference type="Proteomes" id="UP000092993">
    <property type="component" value="Unassembled WGS sequence"/>
</dbReference>
<dbReference type="PANTHER" id="PTHR40465:SF1">
    <property type="entry name" value="DUF6534 DOMAIN-CONTAINING PROTEIN"/>
    <property type="match status" value="1"/>
</dbReference>
<keyword evidence="4" id="KW-1185">Reference proteome</keyword>
<comment type="caution">
    <text evidence="3">The sequence shown here is derived from an EMBL/GenBank/DDBJ whole genome shotgun (WGS) entry which is preliminary data.</text>
</comment>
<feature type="transmembrane region" description="Helical" evidence="1">
    <location>
        <begin position="218"/>
        <end position="239"/>
    </location>
</feature>
<accession>A0A1C7LQ11</accession>
<keyword evidence="1" id="KW-0812">Transmembrane</keyword>
<reference evidence="3 4" key="1">
    <citation type="submission" date="2016-03" db="EMBL/GenBank/DDBJ databases">
        <title>Whole genome sequencing of Grifola frondosa 9006-11.</title>
        <authorList>
            <person name="Min B."/>
            <person name="Park H."/>
            <person name="Kim J.-G."/>
            <person name="Cho H."/>
            <person name="Oh Y.-L."/>
            <person name="Kong W.-S."/>
            <person name="Choi I.-G."/>
        </authorList>
    </citation>
    <scope>NUCLEOTIDE SEQUENCE [LARGE SCALE GENOMIC DNA]</scope>
    <source>
        <strain evidence="3 4">9006-11</strain>
    </source>
</reference>
<feature type="transmembrane region" description="Helical" evidence="1">
    <location>
        <begin position="12"/>
        <end position="35"/>
    </location>
</feature>
<evidence type="ECO:0000313" key="3">
    <source>
        <dbReference type="EMBL" id="OBZ66895.1"/>
    </source>
</evidence>
<dbReference type="Pfam" id="PF20152">
    <property type="entry name" value="DUF6534"/>
    <property type="match status" value="1"/>
</dbReference>
<keyword evidence="1" id="KW-1133">Transmembrane helix</keyword>
<dbReference type="InterPro" id="IPR045339">
    <property type="entry name" value="DUF6534"/>
</dbReference>
<proteinExistence type="predicted"/>
<dbReference type="PANTHER" id="PTHR40465">
    <property type="entry name" value="CHROMOSOME 1, WHOLE GENOME SHOTGUN SEQUENCE"/>
    <property type="match status" value="1"/>
</dbReference>
<protein>
    <recommendedName>
        <fullName evidence="2">DUF6534 domain-containing protein</fullName>
    </recommendedName>
</protein>
<feature type="transmembrane region" description="Helical" evidence="1">
    <location>
        <begin position="150"/>
        <end position="171"/>
    </location>
</feature>
<gene>
    <name evidence="3" type="ORF">A0H81_13272</name>
</gene>
<dbReference type="OrthoDB" id="2756378at2759"/>